<keyword evidence="8" id="KW-1185">Reference proteome</keyword>
<dbReference type="NCBIfam" id="TIGR01557">
    <property type="entry name" value="myb_SHAQKYF"/>
    <property type="match status" value="1"/>
</dbReference>
<dbReference type="GO" id="GO:0006355">
    <property type="term" value="P:regulation of DNA-templated transcription"/>
    <property type="evidence" value="ECO:0007669"/>
    <property type="project" value="InterPro"/>
</dbReference>
<dbReference type="PANTHER" id="PTHR31496">
    <property type="entry name" value="TRANSCRIPTION FACTOR KAN2-RELATED"/>
    <property type="match status" value="1"/>
</dbReference>
<evidence type="ECO:0000259" key="6">
    <source>
        <dbReference type="PROSITE" id="PS51294"/>
    </source>
</evidence>
<dbReference type="GO" id="GO:0000976">
    <property type="term" value="F:transcription cis-regulatory region binding"/>
    <property type="evidence" value="ECO:0007669"/>
    <property type="project" value="InterPro"/>
</dbReference>
<dbReference type="GO" id="GO:0005634">
    <property type="term" value="C:nucleus"/>
    <property type="evidence" value="ECO:0007669"/>
    <property type="project" value="UniProtKB-SubCell"/>
</dbReference>
<accession>A0AAP0RZ58</accession>
<sequence length="346" mass="38725">MMMMRKRRWMKIASRRTEEGARATAQLKRMKRRPVPADLYGTMSGPRCQDSGGHHDLHLCFVHAVERLGGQDRATPKLVLQLMNIKGLSIAHVKSHLQMYRSKKIDDPNQAMPDQGILMDGADHRIYNFSQLPMLQSFNQRPSPNLSYGDASWSTRNAHANQIYSPYMVGAAAFDRARHGLCASFTERIFGTNNGNSLNSDFKWANSSLNGQAIQRTHQTQEDFRPFQSHIWRNQIRSGSTEIRGQVNCSNNTLFPEKSRQVTQGGQNTLKRMSSDLNCDLDLNLSLRVPPGNDDIVEKVSVGDEVDSSLSLSLFSSSSSTLSRLKEGDGSRKKHAGMASTLDLTL</sequence>
<organism evidence="7 8">
    <name type="scientific">Liquidambar formosana</name>
    <name type="common">Formosan gum</name>
    <dbReference type="NCBI Taxonomy" id="63359"/>
    <lineage>
        <taxon>Eukaryota</taxon>
        <taxon>Viridiplantae</taxon>
        <taxon>Streptophyta</taxon>
        <taxon>Embryophyta</taxon>
        <taxon>Tracheophyta</taxon>
        <taxon>Spermatophyta</taxon>
        <taxon>Magnoliopsida</taxon>
        <taxon>eudicotyledons</taxon>
        <taxon>Gunneridae</taxon>
        <taxon>Pentapetalae</taxon>
        <taxon>Saxifragales</taxon>
        <taxon>Altingiaceae</taxon>
        <taxon>Liquidambar</taxon>
    </lineage>
</organism>
<dbReference type="Proteomes" id="UP001415857">
    <property type="component" value="Unassembled WGS sequence"/>
</dbReference>
<keyword evidence="2" id="KW-0805">Transcription regulation</keyword>
<reference evidence="7 8" key="1">
    <citation type="journal article" date="2024" name="Plant J.">
        <title>Genome sequences and population genomics reveal climatic adaptation and genomic divergence between two closely related sweetgum species.</title>
        <authorList>
            <person name="Xu W.Q."/>
            <person name="Ren C.Q."/>
            <person name="Zhang X.Y."/>
            <person name="Comes H.P."/>
            <person name="Liu X.H."/>
            <person name="Li Y.G."/>
            <person name="Kettle C.J."/>
            <person name="Jalonen R."/>
            <person name="Gaisberger H."/>
            <person name="Ma Y.Z."/>
            <person name="Qiu Y.X."/>
        </authorList>
    </citation>
    <scope>NUCLEOTIDE SEQUENCE [LARGE SCALE GENOMIC DNA]</scope>
    <source>
        <strain evidence="7">Hangzhou</strain>
    </source>
</reference>
<evidence type="ECO:0000256" key="5">
    <source>
        <dbReference type="SAM" id="MobiDB-lite"/>
    </source>
</evidence>
<evidence type="ECO:0000256" key="4">
    <source>
        <dbReference type="ARBA" id="ARBA00023242"/>
    </source>
</evidence>
<name>A0AAP0RZ58_LIQFO</name>
<dbReference type="EMBL" id="JBBPBK010000006">
    <property type="protein sequence ID" value="KAK9283745.1"/>
    <property type="molecule type" value="Genomic_DNA"/>
</dbReference>
<keyword evidence="4" id="KW-0539">Nucleus</keyword>
<dbReference type="Gene3D" id="1.10.10.60">
    <property type="entry name" value="Homeodomain-like"/>
    <property type="match status" value="1"/>
</dbReference>
<dbReference type="SUPFAM" id="SSF46689">
    <property type="entry name" value="Homeodomain-like"/>
    <property type="match status" value="1"/>
</dbReference>
<gene>
    <name evidence="7" type="ORF">L1049_011995</name>
</gene>
<dbReference type="AlphaFoldDB" id="A0AAP0RZ58"/>
<evidence type="ECO:0000256" key="2">
    <source>
        <dbReference type="ARBA" id="ARBA00023015"/>
    </source>
</evidence>
<dbReference type="InterPro" id="IPR009057">
    <property type="entry name" value="Homeodomain-like_sf"/>
</dbReference>
<keyword evidence="3" id="KW-0804">Transcription</keyword>
<feature type="region of interest" description="Disordered" evidence="5">
    <location>
        <begin position="322"/>
        <end position="346"/>
    </location>
</feature>
<feature type="domain" description="HTH myb-type" evidence="6">
    <location>
        <begin position="56"/>
        <end position="105"/>
    </location>
</feature>
<dbReference type="GO" id="GO:0010158">
    <property type="term" value="P:abaxial cell fate specification"/>
    <property type="evidence" value="ECO:0007669"/>
    <property type="project" value="InterPro"/>
</dbReference>
<dbReference type="PANTHER" id="PTHR31496:SF3">
    <property type="entry name" value="TRANSCRIPTION REPRESSOR KAN1"/>
    <property type="match status" value="1"/>
</dbReference>
<comment type="subcellular location">
    <subcellularLocation>
        <location evidence="1">Nucleus</location>
    </subcellularLocation>
</comment>
<dbReference type="InterPro" id="IPR006447">
    <property type="entry name" value="Myb_dom_plants"/>
</dbReference>
<evidence type="ECO:0000313" key="7">
    <source>
        <dbReference type="EMBL" id="KAK9283745.1"/>
    </source>
</evidence>
<evidence type="ECO:0000313" key="8">
    <source>
        <dbReference type="Proteomes" id="UP001415857"/>
    </source>
</evidence>
<protein>
    <recommendedName>
        <fullName evidence="6">HTH myb-type domain-containing protein</fullName>
    </recommendedName>
</protein>
<dbReference type="PROSITE" id="PS51294">
    <property type="entry name" value="HTH_MYB"/>
    <property type="match status" value="1"/>
</dbReference>
<evidence type="ECO:0000256" key="1">
    <source>
        <dbReference type="ARBA" id="ARBA00004123"/>
    </source>
</evidence>
<comment type="caution">
    <text evidence="7">The sequence shown here is derived from an EMBL/GenBank/DDBJ whole genome shotgun (WGS) entry which is preliminary data.</text>
</comment>
<proteinExistence type="predicted"/>
<dbReference type="InterPro" id="IPR044847">
    <property type="entry name" value="KAN_fam"/>
</dbReference>
<evidence type="ECO:0000256" key="3">
    <source>
        <dbReference type="ARBA" id="ARBA00023163"/>
    </source>
</evidence>
<dbReference type="InterPro" id="IPR017930">
    <property type="entry name" value="Myb_dom"/>
</dbReference>